<feature type="signal peptide" evidence="3">
    <location>
        <begin position="1"/>
        <end position="30"/>
    </location>
</feature>
<keyword evidence="3" id="KW-0732">Signal</keyword>
<keyword evidence="2" id="KW-0812">Transmembrane</keyword>
<keyword evidence="2" id="KW-0472">Membrane</keyword>
<feature type="region of interest" description="Disordered" evidence="1">
    <location>
        <begin position="154"/>
        <end position="177"/>
    </location>
</feature>
<evidence type="ECO:0000256" key="2">
    <source>
        <dbReference type="SAM" id="Phobius"/>
    </source>
</evidence>
<feature type="region of interest" description="Disordered" evidence="1">
    <location>
        <begin position="280"/>
        <end position="310"/>
    </location>
</feature>
<feature type="region of interest" description="Disordered" evidence="1">
    <location>
        <begin position="224"/>
        <end position="247"/>
    </location>
</feature>
<gene>
    <name evidence="4" type="ORF">K402DRAFT_424134</name>
</gene>
<feature type="chain" id="PRO_5026163684" description="Mid2 domain-containing protein" evidence="3">
    <location>
        <begin position="31"/>
        <end position="310"/>
    </location>
</feature>
<feature type="transmembrane region" description="Helical" evidence="2">
    <location>
        <begin position="183"/>
        <end position="204"/>
    </location>
</feature>
<protein>
    <recommendedName>
        <fullName evidence="6">Mid2 domain-containing protein</fullName>
    </recommendedName>
</protein>
<evidence type="ECO:0000256" key="1">
    <source>
        <dbReference type="SAM" id="MobiDB-lite"/>
    </source>
</evidence>
<dbReference type="AlphaFoldDB" id="A0A6G1GQ52"/>
<organism evidence="4 5">
    <name type="scientific">Aulographum hederae CBS 113979</name>
    <dbReference type="NCBI Taxonomy" id="1176131"/>
    <lineage>
        <taxon>Eukaryota</taxon>
        <taxon>Fungi</taxon>
        <taxon>Dikarya</taxon>
        <taxon>Ascomycota</taxon>
        <taxon>Pezizomycotina</taxon>
        <taxon>Dothideomycetes</taxon>
        <taxon>Pleosporomycetidae</taxon>
        <taxon>Aulographales</taxon>
        <taxon>Aulographaceae</taxon>
    </lineage>
</organism>
<sequence length="310" mass="33985">MSPTISSSTGLRRQFLWLFLISLCAATSDGYFRWFNPPGVNSSEISPDFTYNVVWTVDSVHDLSWQTNYATLQLFLMRENICHFSEWKGVYYSFLDRATFPAEEYSWRASIPAEDLSLSNVFYFRAQGWDAESNAFPPTTSHYFNISSNTTVNCAQKPTTPPDTSTSSSSAKSGDNEPKVSTVTAVISAIMSVIAVFLAALALLKKWKIVKGIFRNLSLHLSKPDQQNTGSLSSESPMVKQVAGDRPGAVAAEESSVLVTIIAPKTSTFQFEPSQVSIEQVPQTVTNTAPEPVTTQPEHSSGSTITIPPA</sequence>
<reference evidence="4" key="1">
    <citation type="journal article" date="2020" name="Stud. Mycol.">
        <title>101 Dothideomycetes genomes: a test case for predicting lifestyles and emergence of pathogens.</title>
        <authorList>
            <person name="Haridas S."/>
            <person name="Albert R."/>
            <person name="Binder M."/>
            <person name="Bloem J."/>
            <person name="Labutti K."/>
            <person name="Salamov A."/>
            <person name="Andreopoulos B."/>
            <person name="Baker S."/>
            <person name="Barry K."/>
            <person name="Bills G."/>
            <person name="Bluhm B."/>
            <person name="Cannon C."/>
            <person name="Castanera R."/>
            <person name="Culley D."/>
            <person name="Daum C."/>
            <person name="Ezra D."/>
            <person name="Gonzalez J."/>
            <person name="Henrissat B."/>
            <person name="Kuo A."/>
            <person name="Liang C."/>
            <person name="Lipzen A."/>
            <person name="Lutzoni F."/>
            <person name="Magnuson J."/>
            <person name="Mondo S."/>
            <person name="Nolan M."/>
            <person name="Ohm R."/>
            <person name="Pangilinan J."/>
            <person name="Park H.-J."/>
            <person name="Ramirez L."/>
            <person name="Alfaro M."/>
            <person name="Sun H."/>
            <person name="Tritt A."/>
            <person name="Yoshinaga Y."/>
            <person name="Zwiers L.-H."/>
            <person name="Turgeon B."/>
            <person name="Goodwin S."/>
            <person name="Spatafora J."/>
            <person name="Crous P."/>
            <person name="Grigoriev I."/>
        </authorList>
    </citation>
    <scope>NUCLEOTIDE SEQUENCE</scope>
    <source>
        <strain evidence="4">CBS 113979</strain>
    </source>
</reference>
<name>A0A6G1GQ52_9PEZI</name>
<dbReference type="Proteomes" id="UP000800041">
    <property type="component" value="Unassembled WGS sequence"/>
</dbReference>
<feature type="compositionally biased region" description="Polar residues" evidence="1">
    <location>
        <begin position="224"/>
        <end position="236"/>
    </location>
</feature>
<keyword evidence="2" id="KW-1133">Transmembrane helix</keyword>
<evidence type="ECO:0008006" key="6">
    <source>
        <dbReference type="Google" id="ProtNLM"/>
    </source>
</evidence>
<evidence type="ECO:0000313" key="5">
    <source>
        <dbReference type="Proteomes" id="UP000800041"/>
    </source>
</evidence>
<keyword evidence="5" id="KW-1185">Reference proteome</keyword>
<dbReference type="EMBL" id="ML977179">
    <property type="protein sequence ID" value="KAF1982897.1"/>
    <property type="molecule type" value="Genomic_DNA"/>
</dbReference>
<accession>A0A6G1GQ52</accession>
<proteinExistence type="predicted"/>
<evidence type="ECO:0000313" key="4">
    <source>
        <dbReference type="EMBL" id="KAF1982897.1"/>
    </source>
</evidence>
<evidence type="ECO:0000256" key="3">
    <source>
        <dbReference type="SAM" id="SignalP"/>
    </source>
</evidence>